<dbReference type="PROSITE" id="PS50031">
    <property type="entry name" value="EH"/>
    <property type="match status" value="1"/>
</dbReference>
<dbReference type="InParanoid" id="A0A165DPI0"/>
<feature type="domain" description="EF-hand" evidence="4">
    <location>
        <begin position="105"/>
        <end position="140"/>
    </location>
</feature>
<organism evidence="5 6">
    <name type="scientific">Exidia glandulosa HHB12029</name>
    <dbReference type="NCBI Taxonomy" id="1314781"/>
    <lineage>
        <taxon>Eukaryota</taxon>
        <taxon>Fungi</taxon>
        <taxon>Dikarya</taxon>
        <taxon>Basidiomycota</taxon>
        <taxon>Agaricomycotina</taxon>
        <taxon>Agaricomycetes</taxon>
        <taxon>Auriculariales</taxon>
        <taxon>Exidiaceae</taxon>
        <taxon>Exidia</taxon>
    </lineage>
</organism>
<accession>A0A165DPI0</accession>
<dbReference type="SMART" id="SM00027">
    <property type="entry name" value="EH"/>
    <property type="match status" value="1"/>
</dbReference>
<dbReference type="Pfam" id="PF12763">
    <property type="entry name" value="EH"/>
    <property type="match status" value="1"/>
</dbReference>
<dbReference type="GO" id="GO:0005509">
    <property type="term" value="F:calcium ion binding"/>
    <property type="evidence" value="ECO:0007669"/>
    <property type="project" value="InterPro"/>
</dbReference>
<dbReference type="CDD" id="cd00052">
    <property type="entry name" value="EH"/>
    <property type="match status" value="1"/>
</dbReference>
<feature type="compositionally biased region" description="Low complexity" evidence="2">
    <location>
        <begin position="44"/>
        <end position="64"/>
    </location>
</feature>
<dbReference type="OrthoDB" id="1716625at2759"/>
<feature type="region of interest" description="Disordered" evidence="2">
    <location>
        <begin position="27"/>
        <end position="68"/>
    </location>
</feature>
<evidence type="ECO:0000256" key="2">
    <source>
        <dbReference type="SAM" id="MobiDB-lite"/>
    </source>
</evidence>
<proteinExistence type="predicted"/>
<evidence type="ECO:0000313" key="6">
    <source>
        <dbReference type="Proteomes" id="UP000077266"/>
    </source>
</evidence>
<evidence type="ECO:0000256" key="1">
    <source>
        <dbReference type="ARBA" id="ARBA00022837"/>
    </source>
</evidence>
<reference evidence="5 6" key="1">
    <citation type="journal article" date="2016" name="Mol. Biol. Evol.">
        <title>Comparative Genomics of Early-Diverging Mushroom-Forming Fungi Provides Insights into the Origins of Lignocellulose Decay Capabilities.</title>
        <authorList>
            <person name="Nagy L.G."/>
            <person name="Riley R."/>
            <person name="Tritt A."/>
            <person name="Adam C."/>
            <person name="Daum C."/>
            <person name="Floudas D."/>
            <person name="Sun H."/>
            <person name="Yadav J.S."/>
            <person name="Pangilinan J."/>
            <person name="Larsson K.H."/>
            <person name="Matsuura K."/>
            <person name="Barry K."/>
            <person name="Labutti K."/>
            <person name="Kuo R."/>
            <person name="Ohm R.A."/>
            <person name="Bhattacharya S.S."/>
            <person name="Shirouzu T."/>
            <person name="Yoshinaga Y."/>
            <person name="Martin F.M."/>
            <person name="Grigoriev I.V."/>
            <person name="Hibbett D.S."/>
        </authorList>
    </citation>
    <scope>NUCLEOTIDE SEQUENCE [LARGE SCALE GENOMIC DNA]</scope>
    <source>
        <strain evidence="5 6">HHB12029</strain>
    </source>
</reference>
<dbReference type="PROSITE" id="PS50222">
    <property type="entry name" value="EF_HAND_2"/>
    <property type="match status" value="1"/>
</dbReference>
<sequence>MYLIEHLMNRSITPERLQVLEREGVPEDVRRRAGGGGSALSVAPTLPARPLSTSPSTPSFMSSSVHGHTPIHSSEAARAFARLDTQGTGRVEGGVLLPYFIKSGLDVDTLAEIWDQADVNKDGWLETREFEQAFELVRARVPDFDSARSIAEDLASLSFGPGASASSFPNLPLSPVNPSQSTSPLNRSSTISLDHTPSPRFDAPLPQPPAPPPLPNRNSTLPPLPADNSDEPIAGPVLVHDTGATLTAEPPPAYTLEVGEGERAVEQEAGDAPAVVRR</sequence>
<dbReference type="EMBL" id="KV426201">
    <property type="protein sequence ID" value="KZV85048.1"/>
    <property type="molecule type" value="Genomic_DNA"/>
</dbReference>
<dbReference type="SUPFAM" id="SSF47473">
    <property type="entry name" value="EF-hand"/>
    <property type="match status" value="1"/>
</dbReference>
<gene>
    <name evidence="5" type="ORF">EXIGLDRAFT_726547</name>
</gene>
<name>A0A165DPI0_EXIGL</name>
<feature type="domain" description="EH" evidence="3">
    <location>
        <begin position="72"/>
        <end position="137"/>
    </location>
</feature>
<evidence type="ECO:0000313" key="5">
    <source>
        <dbReference type="EMBL" id="KZV85048.1"/>
    </source>
</evidence>
<dbReference type="AlphaFoldDB" id="A0A165DPI0"/>
<feature type="region of interest" description="Disordered" evidence="2">
    <location>
        <begin position="258"/>
        <end position="278"/>
    </location>
</feature>
<dbReference type="PROSITE" id="PS00018">
    <property type="entry name" value="EF_HAND_1"/>
    <property type="match status" value="1"/>
</dbReference>
<keyword evidence="6" id="KW-1185">Reference proteome</keyword>
<evidence type="ECO:0000259" key="4">
    <source>
        <dbReference type="PROSITE" id="PS50222"/>
    </source>
</evidence>
<dbReference type="Proteomes" id="UP000077266">
    <property type="component" value="Unassembled WGS sequence"/>
</dbReference>
<dbReference type="InterPro" id="IPR011992">
    <property type="entry name" value="EF-hand-dom_pair"/>
</dbReference>
<dbReference type="STRING" id="1314781.A0A165DPI0"/>
<dbReference type="Gene3D" id="1.10.238.10">
    <property type="entry name" value="EF-hand"/>
    <property type="match status" value="1"/>
</dbReference>
<protein>
    <recommendedName>
        <fullName evidence="7">EF-hand</fullName>
    </recommendedName>
</protein>
<feature type="compositionally biased region" description="Pro residues" evidence="2">
    <location>
        <begin position="205"/>
        <end position="215"/>
    </location>
</feature>
<keyword evidence="1" id="KW-0106">Calcium</keyword>
<evidence type="ECO:0008006" key="7">
    <source>
        <dbReference type="Google" id="ProtNLM"/>
    </source>
</evidence>
<feature type="region of interest" description="Disordered" evidence="2">
    <location>
        <begin position="170"/>
        <end position="236"/>
    </location>
</feature>
<feature type="non-terminal residue" evidence="5">
    <location>
        <position position="1"/>
    </location>
</feature>
<evidence type="ECO:0000259" key="3">
    <source>
        <dbReference type="PROSITE" id="PS50031"/>
    </source>
</evidence>
<dbReference type="InterPro" id="IPR018247">
    <property type="entry name" value="EF_Hand_1_Ca_BS"/>
</dbReference>
<dbReference type="InterPro" id="IPR002048">
    <property type="entry name" value="EF_hand_dom"/>
</dbReference>
<feature type="compositionally biased region" description="Polar residues" evidence="2">
    <location>
        <begin position="176"/>
        <end position="195"/>
    </location>
</feature>
<dbReference type="InterPro" id="IPR000261">
    <property type="entry name" value="EH_dom"/>
</dbReference>